<dbReference type="GO" id="GO:0009100">
    <property type="term" value="P:glycoprotein metabolic process"/>
    <property type="evidence" value="ECO:0007669"/>
    <property type="project" value="UniProtKB-ARBA"/>
</dbReference>
<keyword evidence="3" id="KW-1185">Reference proteome</keyword>
<dbReference type="GO" id="GO:0016740">
    <property type="term" value="F:transferase activity"/>
    <property type="evidence" value="ECO:0007669"/>
    <property type="project" value="UniProtKB-KW"/>
</dbReference>
<organism evidence="2 3">
    <name type="scientific">Dielma fastidiosa</name>
    <dbReference type="NCBI Taxonomy" id="1034346"/>
    <lineage>
        <taxon>Bacteria</taxon>
        <taxon>Bacillati</taxon>
        <taxon>Bacillota</taxon>
        <taxon>Erysipelotrichia</taxon>
        <taxon>Erysipelotrichales</taxon>
        <taxon>Erysipelotrichaceae</taxon>
        <taxon>Dielma</taxon>
    </lineage>
</organism>
<protein>
    <submittedName>
        <fullName evidence="2">Lipopolysaccharide cholinephosphotransferase</fullName>
    </submittedName>
</protein>
<dbReference type="PANTHER" id="PTHR43404:SF2">
    <property type="entry name" value="LIPOPOLYSACCHARIDE CHOLINEPHOSPHOTRANSFERASE LICD"/>
    <property type="match status" value="1"/>
</dbReference>
<dbReference type="Proteomes" id="UP000247612">
    <property type="component" value="Unassembled WGS sequence"/>
</dbReference>
<dbReference type="AlphaFoldDB" id="A0A2V2FKT7"/>
<gene>
    <name evidence="2" type="ORF">DES51_10683</name>
</gene>
<evidence type="ECO:0000313" key="3">
    <source>
        <dbReference type="Proteomes" id="UP000247612"/>
    </source>
</evidence>
<dbReference type="InterPro" id="IPR007074">
    <property type="entry name" value="LicD/FKTN/FKRP_NTP_transf"/>
</dbReference>
<dbReference type="RefSeq" id="WP_022937454.1">
    <property type="nucleotide sequence ID" value="NZ_CABKRQ010000003.1"/>
</dbReference>
<keyword evidence="2" id="KW-0808">Transferase</keyword>
<dbReference type="InterPro" id="IPR052942">
    <property type="entry name" value="LPS_cholinephosphotransferase"/>
</dbReference>
<feature type="domain" description="LicD/FKTN/FKRP nucleotidyltransferase" evidence="1">
    <location>
        <begin position="24"/>
        <end position="242"/>
    </location>
</feature>
<dbReference type="OrthoDB" id="9786100at2"/>
<evidence type="ECO:0000313" key="2">
    <source>
        <dbReference type="EMBL" id="PXX78966.1"/>
    </source>
</evidence>
<accession>A0A2V2FKT7</accession>
<evidence type="ECO:0000259" key="1">
    <source>
        <dbReference type="Pfam" id="PF04991"/>
    </source>
</evidence>
<dbReference type="PANTHER" id="PTHR43404">
    <property type="entry name" value="LIPOPOLYSACCHARIDE CHOLINEPHOSPHOTRANSFERASE LICD"/>
    <property type="match status" value="1"/>
</dbReference>
<name>A0A2V2FKT7_9FIRM</name>
<sequence length="284" mass="33896">MRDFDLRALQLKELECLKEIDRLCRKHKIEYFLSWGSAIGAIRHKGFIPWDDDIDVSMKMDDYLRFKEVCAQELDAKYFYQDWESDPYYYSSWAKIRINDTTSVMADMVDYPTHNGICIDIFPLLPYPYAKLDKRDAWLAKLVTFFSSKRLNEYHLGKYFYENDKLKYFPSAFCDFVRDHAYAKLIHSHKHEECNYYLCNGCHIYDVSFPKAIYEESIEVPFEDAMFMINKEYDACLRSYYGDYMQLPPMEQRGGHGNILVDLERDYKTYRSERSSHANEKSAL</sequence>
<dbReference type="EMBL" id="QJKH01000006">
    <property type="protein sequence ID" value="PXX78966.1"/>
    <property type="molecule type" value="Genomic_DNA"/>
</dbReference>
<dbReference type="STRING" id="1034346.GCA_000313565_01139"/>
<dbReference type="Pfam" id="PF04991">
    <property type="entry name" value="LicD"/>
    <property type="match status" value="1"/>
</dbReference>
<reference evidence="2 3" key="1">
    <citation type="submission" date="2018-05" db="EMBL/GenBank/DDBJ databases">
        <title>Genomic Encyclopedia of Type Strains, Phase IV (KMG-IV): sequencing the most valuable type-strain genomes for metagenomic binning, comparative biology and taxonomic classification.</title>
        <authorList>
            <person name="Goeker M."/>
        </authorList>
    </citation>
    <scope>NUCLEOTIDE SEQUENCE [LARGE SCALE GENOMIC DNA]</scope>
    <source>
        <strain evidence="2 3">JC118</strain>
    </source>
</reference>
<comment type="caution">
    <text evidence="2">The sequence shown here is derived from an EMBL/GenBank/DDBJ whole genome shotgun (WGS) entry which is preliminary data.</text>
</comment>
<proteinExistence type="predicted"/>